<name>A0A081N7W4_9GAMM</name>
<dbReference type="InterPro" id="IPR011010">
    <property type="entry name" value="DNA_brk_join_enz"/>
</dbReference>
<dbReference type="InterPro" id="IPR011946">
    <property type="entry name" value="Integrase_integron-type"/>
</dbReference>
<evidence type="ECO:0000259" key="6">
    <source>
        <dbReference type="PROSITE" id="PS51898"/>
    </source>
</evidence>
<dbReference type="GO" id="GO:0003677">
    <property type="term" value="F:DNA binding"/>
    <property type="evidence" value="ECO:0007669"/>
    <property type="project" value="UniProtKB-UniRule"/>
</dbReference>
<evidence type="ECO:0000313" key="9">
    <source>
        <dbReference type="Proteomes" id="UP000028006"/>
    </source>
</evidence>
<evidence type="ECO:0000256" key="5">
    <source>
        <dbReference type="PROSITE-ProRule" id="PRU01248"/>
    </source>
</evidence>
<dbReference type="InterPro" id="IPR050090">
    <property type="entry name" value="Tyrosine_recombinase_XerCD"/>
</dbReference>
<dbReference type="Gene3D" id="1.10.150.130">
    <property type="match status" value="1"/>
</dbReference>
<organism evidence="8 9">
    <name type="scientific">Endozoicomonas montiporae</name>
    <dbReference type="NCBI Taxonomy" id="1027273"/>
    <lineage>
        <taxon>Bacteria</taxon>
        <taxon>Pseudomonadati</taxon>
        <taxon>Pseudomonadota</taxon>
        <taxon>Gammaproteobacteria</taxon>
        <taxon>Oceanospirillales</taxon>
        <taxon>Endozoicomonadaceae</taxon>
        <taxon>Endozoicomonas</taxon>
    </lineage>
</organism>
<comment type="caution">
    <text evidence="8">The sequence shown here is derived from an EMBL/GenBank/DDBJ whole genome shotgun (WGS) entry which is preliminary data.</text>
</comment>
<gene>
    <name evidence="8" type="ORF">GZ77_09375</name>
</gene>
<keyword evidence="3 5" id="KW-0238">DNA-binding</keyword>
<dbReference type="PROSITE" id="PS51900">
    <property type="entry name" value="CB"/>
    <property type="match status" value="1"/>
</dbReference>
<keyword evidence="4" id="KW-0233">DNA recombination</keyword>
<protein>
    <submittedName>
        <fullName evidence="8">Integrase</fullName>
    </submittedName>
</protein>
<proteinExistence type="inferred from homology"/>
<dbReference type="Pfam" id="PF00589">
    <property type="entry name" value="Phage_integrase"/>
    <property type="match status" value="1"/>
</dbReference>
<dbReference type="PROSITE" id="PS51898">
    <property type="entry name" value="TYR_RECOMBINASE"/>
    <property type="match status" value="1"/>
</dbReference>
<dbReference type="InterPro" id="IPR004107">
    <property type="entry name" value="Integrase_SAM-like_N"/>
</dbReference>
<dbReference type="GO" id="GO:0015074">
    <property type="term" value="P:DNA integration"/>
    <property type="evidence" value="ECO:0007669"/>
    <property type="project" value="UniProtKB-KW"/>
</dbReference>
<dbReference type="AlphaFoldDB" id="A0A081N7W4"/>
<dbReference type="GO" id="GO:0006310">
    <property type="term" value="P:DNA recombination"/>
    <property type="evidence" value="ECO:0007669"/>
    <property type="project" value="UniProtKB-KW"/>
</dbReference>
<dbReference type="NCBIfam" id="TIGR02249">
    <property type="entry name" value="integrase_gron"/>
    <property type="match status" value="1"/>
</dbReference>
<comment type="similarity">
    <text evidence="1">Belongs to the 'phage' integrase family.</text>
</comment>
<dbReference type="PANTHER" id="PTHR30349:SF64">
    <property type="entry name" value="PROPHAGE INTEGRASE INTD-RELATED"/>
    <property type="match status" value="1"/>
</dbReference>
<dbReference type="EMBL" id="JOKG01000002">
    <property type="protein sequence ID" value="KEQ14537.1"/>
    <property type="molecule type" value="Genomic_DNA"/>
</dbReference>
<dbReference type="Proteomes" id="UP000028006">
    <property type="component" value="Unassembled WGS sequence"/>
</dbReference>
<evidence type="ECO:0000256" key="4">
    <source>
        <dbReference type="ARBA" id="ARBA00023172"/>
    </source>
</evidence>
<evidence type="ECO:0000313" key="8">
    <source>
        <dbReference type="EMBL" id="KEQ14537.1"/>
    </source>
</evidence>
<dbReference type="RefSeq" id="WP_034874470.1">
    <property type="nucleotide sequence ID" value="NZ_JOKG01000002.1"/>
</dbReference>
<keyword evidence="9" id="KW-1185">Reference proteome</keyword>
<sequence length="318" mass="36780">MSKRLLEQVKDVIRLKHYSYRTEQSYCHWVRVFIRYHGYRHPEDMAEAEVTDFLTWLAVEREVAVNTQNLAFSSIMFLYRDVLKKPLDNVKAVRAKPSQKLPVVFTRSEVKRVMTELENPILLMVQLLYGAGLRLMEVLRLRIKDVDFDHCSLIVRDGKGRKDRVTILPEPVTKPLHKQIAIAGHFHAMDSEYDDHEVWMPDALARKYPSEAASLHWQYVFPAATRSIDPRSGKRRRHHYGDSGLHKQVKKAIQAAGIAKHASCHTFRHSFATHLLEDGYDIRTVQELLGHKDLRTTQIYTHVLNKGGNAVRSPLTSI</sequence>
<dbReference type="Gene3D" id="1.10.443.10">
    <property type="entry name" value="Intergrase catalytic core"/>
    <property type="match status" value="1"/>
</dbReference>
<accession>A0A081N7W4</accession>
<dbReference type="InterPro" id="IPR013762">
    <property type="entry name" value="Integrase-like_cat_sf"/>
</dbReference>
<dbReference type="eggNOG" id="COG4974">
    <property type="taxonomic scope" value="Bacteria"/>
</dbReference>
<dbReference type="InterPro" id="IPR044068">
    <property type="entry name" value="CB"/>
</dbReference>
<dbReference type="InterPro" id="IPR002104">
    <property type="entry name" value="Integrase_catalytic"/>
</dbReference>
<dbReference type="PANTHER" id="PTHR30349">
    <property type="entry name" value="PHAGE INTEGRASE-RELATED"/>
    <property type="match status" value="1"/>
</dbReference>
<evidence type="ECO:0000256" key="3">
    <source>
        <dbReference type="ARBA" id="ARBA00023125"/>
    </source>
</evidence>
<dbReference type="InterPro" id="IPR010998">
    <property type="entry name" value="Integrase_recombinase_N"/>
</dbReference>
<feature type="domain" description="Tyr recombinase" evidence="6">
    <location>
        <begin position="100"/>
        <end position="313"/>
    </location>
</feature>
<keyword evidence="2" id="KW-0229">DNA integration</keyword>
<evidence type="ECO:0000259" key="7">
    <source>
        <dbReference type="PROSITE" id="PS51900"/>
    </source>
</evidence>
<feature type="domain" description="Core-binding (CB)" evidence="7">
    <location>
        <begin position="1"/>
        <end position="83"/>
    </location>
</feature>
<evidence type="ECO:0000256" key="1">
    <source>
        <dbReference type="ARBA" id="ARBA00008857"/>
    </source>
</evidence>
<dbReference type="Pfam" id="PF13495">
    <property type="entry name" value="Phage_int_SAM_4"/>
    <property type="match status" value="1"/>
</dbReference>
<reference evidence="8 9" key="1">
    <citation type="submission" date="2014-06" db="EMBL/GenBank/DDBJ databases">
        <title>Whole Genome Sequences of Three Symbiotic Endozoicomonas Bacteria.</title>
        <authorList>
            <person name="Neave M.J."/>
            <person name="Apprill A."/>
            <person name="Voolstra C.R."/>
        </authorList>
    </citation>
    <scope>NUCLEOTIDE SEQUENCE [LARGE SCALE GENOMIC DNA]</scope>
    <source>
        <strain evidence="8 9">LMG 24815</strain>
    </source>
</reference>
<dbReference type="SUPFAM" id="SSF56349">
    <property type="entry name" value="DNA breaking-rejoining enzymes"/>
    <property type="match status" value="1"/>
</dbReference>
<evidence type="ECO:0000256" key="2">
    <source>
        <dbReference type="ARBA" id="ARBA00022908"/>
    </source>
</evidence>